<dbReference type="InterPro" id="IPR000560">
    <property type="entry name" value="His_Pase_clade-2"/>
</dbReference>
<dbReference type="eggNOG" id="KOG3720">
    <property type="taxonomic scope" value="Eukaryota"/>
</dbReference>
<dbReference type="OrthoDB" id="10257284at2759"/>
<dbReference type="EMBL" id="DS469583">
    <property type="protein sequence ID" value="EDO41028.1"/>
    <property type="molecule type" value="Genomic_DNA"/>
</dbReference>
<dbReference type="GO" id="GO:0016791">
    <property type="term" value="F:phosphatase activity"/>
    <property type="evidence" value="ECO:0000318"/>
    <property type="project" value="GO_Central"/>
</dbReference>
<dbReference type="OMA" id="SWPPFTS"/>
<dbReference type="AlphaFoldDB" id="A7S5L1"/>
<dbReference type="HOGENOM" id="CLU_030431_5_0_1"/>
<evidence type="ECO:0000313" key="2">
    <source>
        <dbReference type="EMBL" id="EDO41028.1"/>
    </source>
</evidence>
<dbReference type="InterPro" id="IPR050645">
    <property type="entry name" value="Histidine_acid_phosphatase"/>
</dbReference>
<dbReference type="Pfam" id="PF00328">
    <property type="entry name" value="His_Phos_2"/>
    <property type="match status" value="1"/>
</dbReference>
<comment type="similarity">
    <text evidence="1">Belongs to the histidine acid phosphatase family.</text>
</comment>
<dbReference type="SUPFAM" id="SSF53254">
    <property type="entry name" value="Phosphoglycerate mutase-like"/>
    <property type="match status" value="1"/>
</dbReference>
<dbReference type="Proteomes" id="UP000001593">
    <property type="component" value="Unassembled WGS sequence"/>
</dbReference>
<reference evidence="2 3" key="1">
    <citation type="journal article" date="2007" name="Science">
        <title>Sea anemone genome reveals ancestral eumetazoan gene repertoire and genomic organization.</title>
        <authorList>
            <person name="Putnam N.H."/>
            <person name="Srivastava M."/>
            <person name="Hellsten U."/>
            <person name="Dirks B."/>
            <person name="Chapman J."/>
            <person name="Salamov A."/>
            <person name="Terry A."/>
            <person name="Shapiro H."/>
            <person name="Lindquist E."/>
            <person name="Kapitonov V.V."/>
            <person name="Jurka J."/>
            <person name="Genikhovich G."/>
            <person name="Grigoriev I.V."/>
            <person name="Lucas S.M."/>
            <person name="Steele R.E."/>
            <person name="Finnerty J.R."/>
            <person name="Technau U."/>
            <person name="Martindale M.Q."/>
            <person name="Rokhsar D.S."/>
        </authorList>
    </citation>
    <scope>NUCLEOTIDE SEQUENCE [LARGE SCALE GENOMIC DNA]</scope>
    <source>
        <strain evidence="3">CH2 X CH6</strain>
    </source>
</reference>
<protein>
    <recommendedName>
        <fullName evidence="4">Lysophosphatidic acid phosphatase type 6</fullName>
    </recommendedName>
</protein>
<dbReference type="PhylomeDB" id="A7S5L1"/>
<dbReference type="Gene3D" id="3.40.50.1240">
    <property type="entry name" value="Phosphoglycerate mutase-like"/>
    <property type="match status" value="1"/>
</dbReference>
<dbReference type="PANTHER" id="PTHR11567:SF202">
    <property type="entry name" value="LYSOPHOSPHATIDIC ACID PHOSPHATASE TYPE 6"/>
    <property type="match status" value="1"/>
</dbReference>
<sequence>MAARWKLVCNIGGLTLGTLCTVQAFRKIQSSRFTTFASEKCSYELVHAQIAFRHGARTPVYRLPEMVGRGKGIDDVTWDKDVIMGDLPQTMIEFRVRNIDGGDQPEYSPNIKKGGCICGELTKVGQQQTFDLGRTLQKRYIDDIKLLSPVFTPHEVYIRSTNVPRTIKSAKCVVAGLYGKENIQRVLHIITRDEREDTILPNMSFCPLLTRWLRKIQASSIQKINLEGYAKDHSTIRNDLGITAKNFFFVCFRDVMSAREAHGLFVDPILHDYWDMIDQHATEELVVVQCGNLGKRFARQDIIKASVGKFLDEIITRMNDKINGISPAQHKMCLYSVHDTSISCLLTALGVFDNKWPDFASEVAFELYRNQDNKYFVKVLYQEKAQHLPGNNTDLCPFEKFKALLAPQMTNDWQSQCIYEDEDSETIIKIGGDV</sequence>
<gene>
    <name evidence="2" type="ORF">NEMVEDRAFT_v1g243021</name>
</gene>
<organism evidence="2 3">
    <name type="scientific">Nematostella vectensis</name>
    <name type="common">Starlet sea anemone</name>
    <dbReference type="NCBI Taxonomy" id="45351"/>
    <lineage>
        <taxon>Eukaryota</taxon>
        <taxon>Metazoa</taxon>
        <taxon>Cnidaria</taxon>
        <taxon>Anthozoa</taxon>
        <taxon>Hexacorallia</taxon>
        <taxon>Actiniaria</taxon>
        <taxon>Edwardsiidae</taxon>
        <taxon>Nematostella</taxon>
    </lineage>
</organism>
<evidence type="ECO:0000256" key="1">
    <source>
        <dbReference type="ARBA" id="ARBA00005375"/>
    </source>
</evidence>
<dbReference type="CDD" id="cd07061">
    <property type="entry name" value="HP_HAP_like"/>
    <property type="match status" value="1"/>
</dbReference>
<dbReference type="KEGG" id="nve:5512749"/>
<evidence type="ECO:0008006" key="4">
    <source>
        <dbReference type="Google" id="ProtNLM"/>
    </source>
</evidence>
<keyword evidence="3" id="KW-1185">Reference proteome</keyword>
<dbReference type="InterPro" id="IPR029033">
    <property type="entry name" value="His_PPase_superfam"/>
</dbReference>
<name>A7S5L1_NEMVE</name>
<accession>A7S5L1</accession>
<dbReference type="PANTHER" id="PTHR11567">
    <property type="entry name" value="ACID PHOSPHATASE-RELATED"/>
    <property type="match status" value="1"/>
</dbReference>
<dbReference type="InParanoid" id="A7S5L1"/>
<evidence type="ECO:0000313" key="3">
    <source>
        <dbReference type="Proteomes" id="UP000001593"/>
    </source>
</evidence>
<proteinExistence type="inferred from homology"/>